<evidence type="ECO:0000313" key="5">
    <source>
        <dbReference type="Proteomes" id="UP000305282"/>
    </source>
</evidence>
<accession>A0A4S5BXT8</accession>
<evidence type="ECO:0000259" key="3">
    <source>
        <dbReference type="SMART" id="SM00854"/>
    </source>
</evidence>
<comment type="caution">
    <text evidence="4">The sequence shown here is derived from an EMBL/GenBank/DDBJ whole genome shotgun (WGS) entry which is preliminary data.</text>
</comment>
<evidence type="ECO:0000256" key="1">
    <source>
        <dbReference type="ARBA" id="ARBA00005662"/>
    </source>
</evidence>
<proteinExistence type="inferred from homology"/>
<dbReference type="InterPro" id="IPR052169">
    <property type="entry name" value="CW_Biosynth-Accessory"/>
</dbReference>
<dbReference type="AlphaFoldDB" id="A0A4S5BXT8"/>
<dbReference type="InterPro" id="IPR019079">
    <property type="entry name" value="Capsule_synth_CapA"/>
</dbReference>
<organism evidence="4 5">
    <name type="scientific">Candidatus Frankia alpina</name>
    <dbReference type="NCBI Taxonomy" id="2699483"/>
    <lineage>
        <taxon>Bacteria</taxon>
        <taxon>Bacillati</taxon>
        <taxon>Actinomycetota</taxon>
        <taxon>Actinomycetes</taxon>
        <taxon>Frankiales</taxon>
        <taxon>Frankiaceae</taxon>
        <taxon>Frankia</taxon>
    </lineage>
</organism>
<dbReference type="PANTHER" id="PTHR33393">
    <property type="entry name" value="POLYGLUTAMINE SYNTHESIS ACCESSORY PROTEIN RV0574C-RELATED"/>
    <property type="match status" value="1"/>
</dbReference>
<dbReference type="OrthoDB" id="9810718at2"/>
<keyword evidence="5" id="KW-1185">Reference proteome</keyword>
<dbReference type="Pfam" id="PF09587">
    <property type="entry name" value="PGA_cap"/>
    <property type="match status" value="1"/>
</dbReference>
<dbReference type="SUPFAM" id="SSF56300">
    <property type="entry name" value="Metallo-dependent phosphatases"/>
    <property type="match status" value="1"/>
</dbReference>
<dbReference type="Gene3D" id="3.60.21.10">
    <property type="match status" value="1"/>
</dbReference>
<feature type="region of interest" description="Disordered" evidence="2">
    <location>
        <begin position="59"/>
        <end position="105"/>
    </location>
</feature>
<protein>
    <submittedName>
        <fullName evidence="4">CapA family protein</fullName>
    </submittedName>
</protein>
<feature type="domain" description="Capsule synthesis protein CapA" evidence="3">
    <location>
        <begin position="108"/>
        <end position="350"/>
    </location>
</feature>
<dbReference type="EMBL" id="SSXH01000835">
    <property type="protein sequence ID" value="THJ37469.1"/>
    <property type="molecule type" value="Genomic_DNA"/>
</dbReference>
<dbReference type="InterPro" id="IPR029052">
    <property type="entry name" value="Metallo-depent_PP-like"/>
</dbReference>
<dbReference type="SMART" id="SM00854">
    <property type="entry name" value="PGA_cap"/>
    <property type="match status" value="1"/>
</dbReference>
<dbReference type="PANTHER" id="PTHR33393:SF13">
    <property type="entry name" value="PGA BIOSYNTHESIS PROTEIN CAPA"/>
    <property type="match status" value="1"/>
</dbReference>
<name>A0A4S5BXT8_9ACTN</name>
<dbReference type="CDD" id="cd07381">
    <property type="entry name" value="MPP_CapA"/>
    <property type="match status" value="1"/>
</dbReference>
<evidence type="ECO:0000313" key="4">
    <source>
        <dbReference type="EMBL" id="THJ37469.1"/>
    </source>
</evidence>
<sequence length="416" mass="41524">MGGGGEFARRLTGRRLAGRWLAGQRRSGAAGLALGMAGVLLVGLVACSMPYGDDAAPTPAPAGGTAAVARPGGTGSPAAPGTAGDSGTAKGTGPVGTGPRRPTGQPVTIAFGGDIHFAGTPSQRLAANPATAIGPILATLSAADFAVANLETAVTDGGTPAPKEFTFRAPPTAFDAVRAAGSDVVTMANNHGMDYGLTGLQDSLRHARAAHFPVIGIGEDDTSAFAPYTTTVKGQRIAVIGATQVLDDELIPAWTAGPDKPGLASAKEVDKLVAAVRSARARADTVVVFLHWGVEQQQCPSDAQRSLVPRLSAAGADAVVGSHAHVLLGAGWTGDGVYVDYGLGNFVFYSSGTGPNTESGVLKLTVAGRAVTAATWVPARIVGGAPRPLSGAAGSQATRPGWNALRGCTGLSATAP</sequence>
<dbReference type="Proteomes" id="UP000305282">
    <property type="component" value="Unassembled WGS sequence"/>
</dbReference>
<evidence type="ECO:0000256" key="2">
    <source>
        <dbReference type="SAM" id="MobiDB-lite"/>
    </source>
</evidence>
<reference evidence="4 5" key="1">
    <citation type="submission" date="2019-04" db="EMBL/GenBank/DDBJ databases">
        <title>Draft genome sequences for three unisolated Alnus-infective Frankia Sp+ strains, AgTrS, AiOr and AvVan, the first sequenced Frankia strains able to sporulate in-planta.</title>
        <authorList>
            <person name="Bethencourt L."/>
            <person name="Vautrin F."/>
            <person name="Taib N."/>
            <person name="Dubost A."/>
            <person name="Castro-Garcia L."/>
            <person name="Imbaud O."/>
            <person name="Abrouk D."/>
            <person name="Fournier P."/>
            <person name="Briolay J."/>
            <person name="Nguyen A."/>
            <person name="Normand P."/>
            <person name="Fernandez M.P."/>
            <person name="Brochier-Armanet C."/>
            <person name="Herrera-Belaroussi A."/>
        </authorList>
    </citation>
    <scope>NUCLEOTIDE SEQUENCE [LARGE SCALE GENOMIC DNA]</scope>
    <source>
        <strain evidence="4 5">AvVan</strain>
    </source>
</reference>
<comment type="similarity">
    <text evidence="1">Belongs to the CapA family.</text>
</comment>
<dbReference type="RefSeq" id="WP_136449516.1">
    <property type="nucleotide sequence ID" value="NZ_SSXH01000835.1"/>
</dbReference>
<gene>
    <name evidence="4" type="ORF">E7Y31_21270</name>
</gene>